<dbReference type="EMBL" id="LN835304">
    <property type="protein sequence ID" value="CRG99999.1"/>
    <property type="molecule type" value="Genomic_DNA"/>
</dbReference>
<dbReference type="PANTHER" id="PTHR31817">
    <property type="match status" value="1"/>
</dbReference>
<reference evidence="5 6" key="1">
    <citation type="submission" date="2015-04" db="EMBL/GenBank/DDBJ databases">
        <authorList>
            <consortium name="Pathogen Informatics"/>
        </authorList>
    </citation>
    <scope>NUCLEOTIDE SEQUENCE [LARGE SCALE GENOMIC DNA]</scope>
    <source>
        <strain evidence="5 6">SGS1</strain>
    </source>
</reference>
<evidence type="ECO:0000256" key="4">
    <source>
        <dbReference type="ARBA" id="ARBA00023049"/>
    </source>
</evidence>
<protein>
    <recommendedName>
        <fullName evidence="7">DUF1704 domain-containing protein</fullName>
    </recommendedName>
</protein>
<organism evidence="5 6">
    <name type="scientific">Plasmodium relictum</name>
    <dbReference type="NCBI Taxonomy" id="85471"/>
    <lineage>
        <taxon>Eukaryota</taxon>
        <taxon>Sar</taxon>
        <taxon>Alveolata</taxon>
        <taxon>Apicomplexa</taxon>
        <taxon>Aconoidasida</taxon>
        <taxon>Haemosporida</taxon>
        <taxon>Plasmodiidae</taxon>
        <taxon>Plasmodium</taxon>
        <taxon>Plasmodium (Haemamoeba)</taxon>
    </lineage>
</organism>
<gene>
    <name evidence="5" type="ORF">PRELSG_0909900</name>
</gene>
<comment type="cofactor">
    <cofactor evidence="1">
        <name>Zn(2+)</name>
        <dbReference type="ChEBI" id="CHEBI:29105"/>
    </cofactor>
</comment>
<dbReference type="KEGG" id="prel:PRELSG_0909900"/>
<proteinExistence type="predicted"/>
<dbReference type="GO" id="GO:0006508">
    <property type="term" value="P:proteolysis"/>
    <property type="evidence" value="ECO:0007669"/>
    <property type="project" value="UniProtKB-KW"/>
</dbReference>
<dbReference type="PANTHER" id="PTHR31817:SF0">
    <property type="entry name" value="CHROMOSOME UNDETERMINED SCAFFOLD_67, WHOLE GENOME SHOTGUN SEQUENCE"/>
    <property type="match status" value="1"/>
</dbReference>
<evidence type="ECO:0000256" key="3">
    <source>
        <dbReference type="ARBA" id="ARBA00022801"/>
    </source>
</evidence>
<name>A0A1J1H510_PLARL</name>
<dbReference type="Proteomes" id="UP000220158">
    <property type="component" value="Chromosome 9"/>
</dbReference>
<dbReference type="OrthoDB" id="449345at2759"/>
<evidence type="ECO:0008006" key="7">
    <source>
        <dbReference type="Google" id="ProtNLM"/>
    </source>
</evidence>
<keyword evidence="2" id="KW-0645">Protease</keyword>
<evidence type="ECO:0000256" key="1">
    <source>
        <dbReference type="ARBA" id="ARBA00001947"/>
    </source>
</evidence>
<accession>A0A1J1H510</accession>
<dbReference type="AlphaFoldDB" id="A0A1J1H510"/>
<sequence>MMLSYKKLNKKNGKYLKKVDKKNKINNNKVKNKKAIDTTTMIYPNYVKLFLIPDESILNFVDNFIEKLFNEDTYINTIDKMISKKKCIIKNLLESQKKFFESKMLINPIFNYNITDEEVDNIFNKCSGDKIDFNLFYEARRIIQIVKEKFKTYDNYEKSTFCNKLVTKYEFKNYIMKYLQSSGIKDKVKIEFKENTLSAVQVFKRGNTYFIQLQSQDIQKKLMQSLCDHEIGTHLLRMINHQNNNLEKYNINSCHSTEEGLAVINSMYTLRKNYLLLVSPALKYLTVCLGNFYSFSKLYIFLNDFIKDSDKCFKMCARVKRGLRDTSIPGSVYHDQLYFIGSYSILKWYKNINFPLLYSGNIGLKHLNDISNYVDTTKNILPSFLSNKKKLCIYMKFLEKVSYINGITPERCSFIKKNLGNK</sequence>
<dbReference type="VEuPathDB" id="PlasmoDB:PRELSG_0909900"/>
<dbReference type="SMART" id="SM01154">
    <property type="entry name" value="DUF1704"/>
    <property type="match status" value="1"/>
</dbReference>
<keyword evidence="6" id="KW-1185">Reference proteome</keyword>
<dbReference type="GO" id="GO:0008237">
    <property type="term" value="F:metallopeptidase activity"/>
    <property type="evidence" value="ECO:0007669"/>
    <property type="project" value="UniProtKB-KW"/>
</dbReference>
<dbReference type="RefSeq" id="XP_028533004.1">
    <property type="nucleotide sequence ID" value="XM_028676524.1"/>
</dbReference>
<keyword evidence="4" id="KW-0482">Metalloprotease</keyword>
<evidence type="ECO:0000313" key="5">
    <source>
        <dbReference type="EMBL" id="CRG99999.1"/>
    </source>
</evidence>
<dbReference type="InterPro" id="IPR012548">
    <property type="entry name" value="MATCAP"/>
</dbReference>
<dbReference type="Pfam" id="PF08014">
    <property type="entry name" value="MATCAP"/>
    <property type="match status" value="1"/>
</dbReference>
<dbReference type="GeneID" id="39736111"/>
<evidence type="ECO:0000256" key="2">
    <source>
        <dbReference type="ARBA" id="ARBA00022670"/>
    </source>
</evidence>
<evidence type="ECO:0000313" key="6">
    <source>
        <dbReference type="Proteomes" id="UP000220158"/>
    </source>
</evidence>
<keyword evidence="3" id="KW-0378">Hydrolase</keyword>